<sequence>MHAKPFRKQPLAATMSRLSAALPLALLCLLGACTQQSAQQPPEEENRQTSAIPPAQMTAQTGRETSASPRANVANPAEQPPAPAKEKAKPFPIETFYTLLVAEVAGNREHYDLALANYYFQAERTQDAGVAARATRIARFLNARRAALRSAKLWVELEPESREAQLAATAELTLAGELDDALKHAELALALGGDAPLQSVAATAVSNEELAVRVLPEFRRLSNKYPHNHEASLALAMVLRANDKDAEALKITRLVQEQDPSLLDAPLLESHILIDMGRQKEARSLLENLVDLYPKESRLRLQYARMLIREDLELAQQQFEELVAQRPDDANLILSLALIQYETQQYEASEPLLRRLLALKEHESAAHFYLAGIAEQQGDLDGAVTHYRMVRPGGDYVQAISRGTSLLTAAGRTEEAQAWFAELRQRHPDQQKQFYLLQAELLSKHDRLREAQTVLSEGVDKHSDSSRLIFAHAMASEQLGDVEKFELGIRKLLSRDPDNANLLNTLGYKLLSFDDRLNEALVLISRALELSPEDPAIIDSMGWAHFRLGNHSEAVKYLQKAMTLMDDHEIAAHLGEALWALGERQQAMQVWERGLKINPESEIIPEAMQRLQDQQRLEQHVTEN</sequence>
<evidence type="ECO:0000256" key="1">
    <source>
        <dbReference type="ARBA" id="ARBA00022737"/>
    </source>
</evidence>
<feature type="signal peptide" evidence="5">
    <location>
        <begin position="1"/>
        <end position="38"/>
    </location>
</feature>
<dbReference type="Gene3D" id="1.25.40.10">
    <property type="entry name" value="Tetratricopeptide repeat domain"/>
    <property type="match status" value="2"/>
</dbReference>
<evidence type="ECO:0000313" key="7">
    <source>
        <dbReference type="Proteomes" id="UP001597264"/>
    </source>
</evidence>
<dbReference type="Proteomes" id="UP001597264">
    <property type="component" value="Unassembled WGS sequence"/>
</dbReference>
<keyword evidence="7" id="KW-1185">Reference proteome</keyword>
<feature type="repeat" description="TPR" evidence="3">
    <location>
        <begin position="568"/>
        <end position="601"/>
    </location>
</feature>
<organism evidence="6 7">
    <name type="scientific">Microbulbifer celer</name>
    <dbReference type="NCBI Taxonomy" id="435905"/>
    <lineage>
        <taxon>Bacteria</taxon>
        <taxon>Pseudomonadati</taxon>
        <taxon>Pseudomonadota</taxon>
        <taxon>Gammaproteobacteria</taxon>
        <taxon>Cellvibrionales</taxon>
        <taxon>Microbulbiferaceae</taxon>
        <taxon>Microbulbifer</taxon>
    </lineage>
</organism>
<feature type="chain" id="PRO_5045615250" evidence="5">
    <location>
        <begin position="39"/>
        <end position="624"/>
    </location>
</feature>
<dbReference type="PROSITE" id="PS51257">
    <property type="entry name" value="PROKAR_LIPOPROTEIN"/>
    <property type="match status" value="1"/>
</dbReference>
<evidence type="ECO:0000256" key="2">
    <source>
        <dbReference type="ARBA" id="ARBA00022803"/>
    </source>
</evidence>
<dbReference type="PANTHER" id="PTHR44943">
    <property type="entry name" value="CELLULOSE SYNTHASE OPERON PROTEIN C"/>
    <property type="match status" value="1"/>
</dbReference>
<dbReference type="PROSITE" id="PS50005">
    <property type="entry name" value="TPR"/>
    <property type="match status" value="1"/>
</dbReference>
<keyword evidence="2 3" id="KW-0802">TPR repeat</keyword>
<evidence type="ECO:0000256" key="4">
    <source>
        <dbReference type="SAM" id="MobiDB-lite"/>
    </source>
</evidence>
<dbReference type="Pfam" id="PF13181">
    <property type="entry name" value="TPR_8"/>
    <property type="match status" value="1"/>
</dbReference>
<keyword evidence="1" id="KW-0677">Repeat</keyword>
<dbReference type="InterPro" id="IPR051685">
    <property type="entry name" value="Ycf3/AcsC/BcsC/TPR_MFPF"/>
</dbReference>
<dbReference type="Pfam" id="PF13432">
    <property type="entry name" value="TPR_16"/>
    <property type="match status" value="1"/>
</dbReference>
<comment type="caution">
    <text evidence="6">The sequence shown here is derived from an EMBL/GenBank/DDBJ whole genome shotgun (WGS) entry which is preliminary data.</text>
</comment>
<protein>
    <submittedName>
        <fullName evidence="6">Tetratricopeptide repeat protein</fullName>
    </submittedName>
</protein>
<dbReference type="InterPro" id="IPR019734">
    <property type="entry name" value="TPR_rpt"/>
</dbReference>
<name>A0ABW3U5Z3_9GAMM</name>
<evidence type="ECO:0000313" key="6">
    <source>
        <dbReference type="EMBL" id="MFD1215371.1"/>
    </source>
</evidence>
<proteinExistence type="predicted"/>
<dbReference type="EMBL" id="JBHTLR010000004">
    <property type="protein sequence ID" value="MFD1215371.1"/>
    <property type="molecule type" value="Genomic_DNA"/>
</dbReference>
<keyword evidence="5" id="KW-0732">Signal</keyword>
<dbReference type="PANTHER" id="PTHR44943:SF8">
    <property type="entry name" value="TPR REPEAT-CONTAINING PROTEIN MJ0263"/>
    <property type="match status" value="1"/>
</dbReference>
<dbReference type="SUPFAM" id="SSF48452">
    <property type="entry name" value="TPR-like"/>
    <property type="match status" value="2"/>
</dbReference>
<feature type="region of interest" description="Disordered" evidence="4">
    <location>
        <begin position="36"/>
        <end position="87"/>
    </location>
</feature>
<dbReference type="InterPro" id="IPR011990">
    <property type="entry name" value="TPR-like_helical_dom_sf"/>
</dbReference>
<reference evidence="7" key="1">
    <citation type="journal article" date="2019" name="Int. J. Syst. Evol. Microbiol.">
        <title>The Global Catalogue of Microorganisms (GCM) 10K type strain sequencing project: providing services to taxonomists for standard genome sequencing and annotation.</title>
        <authorList>
            <consortium name="The Broad Institute Genomics Platform"/>
            <consortium name="The Broad Institute Genome Sequencing Center for Infectious Disease"/>
            <person name="Wu L."/>
            <person name="Ma J."/>
        </authorList>
    </citation>
    <scope>NUCLEOTIDE SEQUENCE [LARGE SCALE GENOMIC DNA]</scope>
    <source>
        <strain evidence="7">CCUG 54356</strain>
    </source>
</reference>
<feature type="compositionally biased region" description="Polar residues" evidence="4">
    <location>
        <begin position="57"/>
        <end position="69"/>
    </location>
</feature>
<evidence type="ECO:0000256" key="3">
    <source>
        <dbReference type="PROSITE-ProRule" id="PRU00339"/>
    </source>
</evidence>
<gene>
    <name evidence="6" type="ORF">ACFQ2X_02050</name>
</gene>
<dbReference type="RefSeq" id="WP_230437882.1">
    <property type="nucleotide sequence ID" value="NZ_CP087715.1"/>
</dbReference>
<dbReference type="SMART" id="SM00028">
    <property type="entry name" value="TPR"/>
    <property type="match status" value="5"/>
</dbReference>
<accession>A0ABW3U5Z3</accession>
<evidence type="ECO:0000256" key="5">
    <source>
        <dbReference type="SAM" id="SignalP"/>
    </source>
</evidence>